<evidence type="ECO:0000313" key="3">
    <source>
        <dbReference type="EMBL" id="MBI4921714.1"/>
    </source>
</evidence>
<feature type="domain" description="Heparinase II/III-like C-terminal" evidence="2">
    <location>
        <begin position="303"/>
        <end position="538"/>
    </location>
</feature>
<dbReference type="GO" id="GO:0030313">
    <property type="term" value="C:cell envelope"/>
    <property type="evidence" value="ECO:0007669"/>
    <property type="project" value="UniProtKB-SubCell"/>
</dbReference>
<dbReference type="InterPro" id="IPR008929">
    <property type="entry name" value="Chondroitin_lyas"/>
</dbReference>
<evidence type="ECO:0000313" key="4">
    <source>
        <dbReference type="Proteomes" id="UP000782610"/>
    </source>
</evidence>
<dbReference type="GO" id="GO:0016829">
    <property type="term" value="F:lyase activity"/>
    <property type="evidence" value="ECO:0007669"/>
    <property type="project" value="InterPro"/>
</dbReference>
<evidence type="ECO:0000256" key="1">
    <source>
        <dbReference type="ARBA" id="ARBA00004196"/>
    </source>
</evidence>
<dbReference type="Pfam" id="PF07940">
    <property type="entry name" value="Hepar_II_III_C"/>
    <property type="match status" value="1"/>
</dbReference>
<name>A0A933KZY1_9HYPH</name>
<dbReference type="AlphaFoldDB" id="A0A933KZY1"/>
<organism evidence="3 4">
    <name type="scientific">Devosia nanyangense</name>
    <dbReference type="NCBI Taxonomy" id="1228055"/>
    <lineage>
        <taxon>Bacteria</taxon>
        <taxon>Pseudomonadati</taxon>
        <taxon>Pseudomonadota</taxon>
        <taxon>Alphaproteobacteria</taxon>
        <taxon>Hyphomicrobiales</taxon>
        <taxon>Devosiaceae</taxon>
        <taxon>Devosia</taxon>
    </lineage>
</organism>
<reference evidence="3" key="1">
    <citation type="submission" date="2020-07" db="EMBL/GenBank/DDBJ databases">
        <title>Huge and variable diversity of episymbiotic CPR bacteria and DPANN archaea in groundwater ecosystems.</title>
        <authorList>
            <person name="He C.Y."/>
            <person name="Keren R."/>
            <person name="Whittaker M."/>
            <person name="Farag I.F."/>
            <person name="Doudna J."/>
            <person name="Cate J.H.D."/>
            <person name="Banfield J.F."/>
        </authorList>
    </citation>
    <scope>NUCLEOTIDE SEQUENCE</scope>
    <source>
        <strain evidence="3">NC_groundwater_1586_Pr3_B-0.1um_66_15</strain>
    </source>
</reference>
<comment type="subcellular location">
    <subcellularLocation>
        <location evidence="1">Cell envelope</location>
    </subcellularLocation>
</comment>
<comment type="caution">
    <text evidence="3">The sequence shown here is derived from an EMBL/GenBank/DDBJ whole genome shotgun (WGS) entry which is preliminary data.</text>
</comment>
<dbReference type="InterPro" id="IPR012480">
    <property type="entry name" value="Hepar_II_III_C"/>
</dbReference>
<proteinExistence type="predicted"/>
<protein>
    <submittedName>
        <fullName evidence="3">Heparinase II/III family protein</fullName>
    </submittedName>
</protein>
<evidence type="ECO:0000259" key="2">
    <source>
        <dbReference type="Pfam" id="PF07940"/>
    </source>
</evidence>
<accession>A0A933KZY1</accession>
<dbReference type="Gene3D" id="1.50.10.100">
    <property type="entry name" value="Chondroitin AC/alginate lyase"/>
    <property type="match status" value="1"/>
</dbReference>
<dbReference type="EMBL" id="JACRAF010000023">
    <property type="protein sequence ID" value="MBI4921714.1"/>
    <property type="molecule type" value="Genomic_DNA"/>
</dbReference>
<dbReference type="Proteomes" id="UP000782610">
    <property type="component" value="Unassembled WGS sequence"/>
</dbReference>
<gene>
    <name evidence="3" type="ORF">HY834_08190</name>
</gene>
<sequence length="545" mass="60307">MANPLGFFARRSAKRLADFAVSNPLIRWSWTGPGNEDYAGALSEFRPTDRESLLEMMQGRYLLASKLVDTNGVSPFAIEAAHDDWLDDLQAFAWLRHFRDARSDEERRFARSLTLDWISRDGHFDRMIWGLSLTARRVLNWLRHFNILVEGANPEDAALISRSLGTQIQSLKLRGQFADEPVDALMAALALLGVALSDQDREADIPGRLERVNALLDRQIDEDGLHRSRSAKMQLMLMVELISIRQALLRQSDSYRNEFGEVLDSMHRALDAVSLGTGEAAYFNGTGQMAHDIIVAVQAQNPSRARSTGTAGGYGRLISGKSVVVADSGLVPAPEFSRHMHASALAFEFSHGRDLVVCNCGPAPTDMEQSALLFRQGIAHSAPTINALSAAAIPVRGPLAARVVRIGHPPEIATEEADHTLLMRTHGYEDRFGVVLERRLTLLAEGNSLVGQERMIKARHRMSGACAIRFHLAHQTAVAQAGDMLKLKLASGQVWNFLWEGADLRIEDSVRQSAYFGFHRTKQIVLDVLVGDVAEVSWIFTLDEG</sequence>
<dbReference type="Gene3D" id="2.70.98.70">
    <property type="match status" value="1"/>
</dbReference>